<keyword evidence="1" id="KW-0732">Signal</keyword>
<proteinExistence type="predicted"/>
<dbReference type="RefSeq" id="WP_007424334.1">
    <property type="nucleotide sequence ID" value="NC_009484.1"/>
</dbReference>
<evidence type="ECO:0008006" key="4">
    <source>
        <dbReference type="Google" id="ProtNLM"/>
    </source>
</evidence>
<dbReference type="PROSITE" id="PS51257">
    <property type="entry name" value="PROKAR_LIPOPROTEIN"/>
    <property type="match status" value="1"/>
</dbReference>
<evidence type="ECO:0000256" key="1">
    <source>
        <dbReference type="SAM" id="SignalP"/>
    </source>
</evidence>
<name>A5FZY1_ACICJ</name>
<protein>
    <recommendedName>
        <fullName evidence="4">Lipoprotein</fullName>
    </recommendedName>
</protein>
<keyword evidence="3" id="KW-1185">Reference proteome</keyword>
<dbReference type="HOGENOM" id="CLU_1764005_0_0_5"/>
<organism evidence="2 3">
    <name type="scientific">Acidiphilium cryptum (strain JF-5)</name>
    <dbReference type="NCBI Taxonomy" id="349163"/>
    <lineage>
        <taxon>Bacteria</taxon>
        <taxon>Pseudomonadati</taxon>
        <taxon>Pseudomonadota</taxon>
        <taxon>Alphaproteobacteria</taxon>
        <taxon>Acetobacterales</taxon>
        <taxon>Acidocellaceae</taxon>
        <taxon>Acidiphilium</taxon>
    </lineage>
</organism>
<dbReference type="EMBL" id="CP000697">
    <property type="protein sequence ID" value="ABQ31163.1"/>
    <property type="molecule type" value="Genomic_DNA"/>
</dbReference>
<reference evidence="2 3" key="1">
    <citation type="submission" date="2007-05" db="EMBL/GenBank/DDBJ databases">
        <title>Complete sequence of chromosome of Acidiphilium cryptum JF-5.</title>
        <authorList>
            <consortium name="US DOE Joint Genome Institute"/>
            <person name="Copeland A."/>
            <person name="Lucas S."/>
            <person name="Lapidus A."/>
            <person name="Barry K."/>
            <person name="Detter J.C."/>
            <person name="Glavina del Rio T."/>
            <person name="Hammon N."/>
            <person name="Israni S."/>
            <person name="Dalin E."/>
            <person name="Tice H."/>
            <person name="Pitluck S."/>
            <person name="Sims D."/>
            <person name="Brettin T."/>
            <person name="Bruce D."/>
            <person name="Han C."/>
            <person name="Schmutz J."/>
            <person name="Larimer F."/>
            <person name="Land M."/>
            <person name="Hauser L."/>
            <person name="Kyrpides N."/>
            <person name="Kim E."/>
            <person name="Magnuson T."/>
            <person name="Richardson P."/>
        </authorList>
    </citation>
    <scope>NUCLEOTIDE SEQUENCE [LARGE SCALE GENOMIC DNA]</scope>
    <source>
        <strain evidence="2 3">JF-5</strain>
    </source>
</reference>
<sequence length="147" mass="14996">MRRSTLTLVLLPAILAGCAVPGRRTPGPYAGAPSLVDVAALTSFNGRLPLVTIPESTEIWSPSVKYAVDAALKINPKARFRVYVTGPTAGGPAAAEMAMARLAPRAAQVADAIVADGVAPDHVSLGASAPLHAVPPPATPEIVVFAK</sequence>
<evidence type="ECO:0000313" key="2">
    <source>
        <dbReference type="EMBL" id="ABQ31163.1"/>
    </source>
</evidence>
<dbReference type="AlphaFoldDB" id="A5FZY1"/>
<gene>
    <name evidence="2" type="ordered locus">Acry_1962</name>
</gene>
<accession>A5FZY1</accession>
<feature type="signal peptide" evidence="1">
    <location>
        <begin position="1"/>
        <end position="19"/>
    </location>
</feature>
<dbReference type="Proteomes" id="UP000000245">
    <property type="component" value="Chromosome"/>
</dbReference>
<evidence type="ECO:0000313" key="3">
    <source>
        <dbReference type="Proteomes" id="UP000000245"/>
    </source>
</evidence>
<dbReference type="STRING" id="349163.Acry_1962"/>
<dbReference type="KEGG" id="acr:Acry_1962"/>
<feature type="chain" id="PRO_5002683142" description="Lipoprotein" evidence="1">
    <location>
        <begin position="20"/>
        <end position="147"/>
    </location>
</feature>